<dbReference type="RefSeq" id="WP_110360075.1">
    <property type="nucleotide sequence ID" value="NZ_QFLI01000002.1"/>
</dbReference>
<accession>A0A2V4A105</accession>
<dbReference type="PANTHER" id="PTHR32060">
    <property type="entry name" value="TAIL-SPECIFIC PROTEASE"/>
    <property type="match status" value="1"/>
</dbReference>
<sequence>MKKLSVVTIALLMLVGVVVAKEKKDKRTPFPKVEYRENLPYVEYQDAWVKLLSIEGKPVGEYIDYAQDMDPSDWKFCFTRYLHYIMDDMKMKRGETVKVAFEQNGKIITKDFNLKKGNRDLATDYMEKMIGQNRIQRKHYSEHPADLKYLQRRLDGYAQTQEDWIGADQAIHDLEHLEWQIVNNYSYAELRPFDYKAALDVIRQDLRNGISKRDFAIQLKMFMANFGDGHSRVSMRYLFAEKSELMSFPFQLIKEGKNFIAVNVGKKNLYKKDYPQLLSVNGIPTEDLYKIAERFISKTTPKFVERNSLDYLSFSGLMLKLAGQEVGKSVTLCFGNGEKQIIEEVKLEKYNPQSAMERNYFKKEVLEGNLGYLAFQEHMDDEDEFIESLHKAMGEFKNTNGLIIDIRGNGGGSRAPLKALLPYFIKEPKVTNVARYRIDADKDTHPKNGYLPARYAYPDNYEAYSKAERKAIKKIKRSFKPVRSVSAYKFTEYHYMVVSQTSDNGTYYYTKPVIVLVDEGCFSASDIFAAGIRQGDNVRLLGNTTGGGSGFSKSRRLPNSRIKVKMSRIYSYQPDGNMYDGHGVIPDIQKDYTLTDRLGITDSQLKKACSLLQ</sequence>
<organism evidence="2 3">
    <name type="scientific">Marinifilum breve</name>
    <dbReference type="NCBI Taxonomy" id="2184082"/>
    <lineage>
        <taxon>Bacteria</taxon>
        <taxon>Pseudomonadati</taxon>
        <taxon>Bacteroidota</taxon>
        <taxon>Bacteroidia</taxon>
        <taxon>Marinilabiliales</taxon>
        <taxon>Marinifilaceae</taxon>
    </lineage>
</organism>
<dbReference type="PANTHER" id="PTHR32060:SF22">
    <property type="entry name" value="CARBOXYL-TERMINAL-PROCESSING PEPTIDASE 3, CHLOROPLASTIC"/>
    <property type="match status" value="1"/>
</dbReference>
<dbReference type="SMART" id="SM00245">
    <property type="entry name" value="TSPc"/>
    <property type="match status" value="1"/>
</dbReference>
<dbReference type="SUPFAM" id="SSF52096">
    <property type="entry name" value="ClpP/crotonase"/>
    <property type="match status" value="1"/>
</dbReference>
<reference evidence="2 3" key="1">
    <citation type="submission" date="2018-05" db="EMBL/GenBank/DDBJ databases">
        <title>Marinifilum breve JC075T sp. nov., a marine bacterium isolated from Yongle Blue Hole in the South China Sea.</title>
        <authorList>
            <person name="Fu T."/>
        </authorList>
    </citation>
    <scope>NUCLEOTIDE SEQUENCE [LARGE SCALE GENOMIC DNA]</scope>
    <source>
        <strain evidence="2 3">JC075</strain>
    </source>
</reference>
<dbReference type="Gene3D" id="3.90.226.10">
    <property type="entry name" value="2-enoyl-CoA Hydratase, Chain A, domain 1"/>
    <property type="match status" value="1"/>
</dbReference>
<dbReference type="GO" id="GO:0008236">
    <property type="term" value="F:serine-type peptidase activity"/>
    <property type="evidence" value="ECO:0007669"/>
    <property type="project" value="InterPro"/>
</dbReference>
<proteinExistence type="predicted"/>
<comment type="caution">
    <text evidence="2">The sequence shown here is derived from an EMBL/GenBank/DDBJ whole genome shotgun (WGS) entry which is preliminary data.</text>
</comment>
<protein>
    <recommendedName>
        <fullName evidence="1">Tail specific protease domain-containing protein</fullName>
    </recommendedName>
</protein>
<name>A0A2V4A105_9BACT</name>
<gene>
    <name evidence="2" type="ORF">DF185_07270</name>
</gene>
<dbReference type="EMBL" id="QFLI01000002">
    <property type="protein sequence ID" value="PXY02442.1"/>
    <property type="molecule type" value="Genomic_DNA"/>
</dbReference>
<dbReference type="Proteomes" id="UP000248079">
    <property type="component" value="Unassembled WGS sequence"/>
</dbReference>
<dbReference type="GO" id="GO:0004175">
    <property type="term" value="F:endopeptidase activity"/>
    <property type="evidence" value="ECO:0007669"/>
    <property type="project" value="TreeGrafter"/>
</dbReference>
<dbReference type="OrthoDB" id="5480566at2"/>
<feature type="domain" description="Tail specific protease" evidence="1">
    <location>
        <begin position="349"/>
        <end position="591"/>
    </location>
</feature>
<dbReference type="GO" id="GO:0006508">
    <property type="term" value="P:proteolysis"/>
    <property type="evidence" value="ECO:0007669"/>
    <property type="project" value="InterPro"/>
</dbReference>
<evidence type="ECO:0000259" key="1">
    <source>
        <dbReference type="SMART" id="SM00245"/>
    </source>
</evidence>
<dbReference type="AlphaFoldDB" id="A0A2V4A105"/>
<dbReference type="InterPro" id="IPR005151">
    <property type="entry name" value="Tail-specific_protease"/>
</dbReference>
<evidence type="ECO:0000313" key="2">
    <source>
        <dbReference type="EMBL" id="PXY02442.1"/>
    </source>
</evidence>
<evidence type="ECO:0000313" key="3">
    <source>
        <dbReference type="Proteomes" id="UP000248079"/>
    </source>
</evidence>
<dbReference type="InterPro" id="IPR029045">
    <property type="entry name" value="ClpP/crotonase-like_dom_sf"/>
</dbReference>
<keyword evidence="3" id="KW-1185">Reference proteome</keyword>
<dbReference type="Pfam" id="PF03572">
    <property type="entry name" value="Peptidase_S41"/>
    <property type="match status" value="1"/>
</dbReference>